<name>A0A0G0K439_9BACT</name>
<reference evidence="1 2" key="1">
    <citation type="journal article" date="2015" name="Nature">
        <title>rRNA introns, odd ribosomes, and small enigmatic genomes across a large radiation of phyla.</title>
        <authorList>
            <person name="Brown C.T."/>
            <person name="Hug L.A."/>
            <person name="Thomas B.C."/>
            <person name="Sharon I."/>
            <person name="Castelle C.J."/>
            <person name="Singh A."/>
            <person name="Wilkins M.J."/>
            <person name="Williams K.H."/>
            <person name="Banfield J.F."/>
        </authorList>
    </citation>
    <scope>NUCLEOTIDE SEQUENCE [LARGE SCALE GENOMIC DNA]</scope>
</reference>
<dbReference type="Proteomes" id="UP000034498">
    <property type="component" value="Unassembled WGS sequence"/>
</dbReference>
<protein>
    <submittedName>
        <fullName evidence="1">Uncharacterized protein</fullName>
    </submittedName>
</protein>
<dbReference type="AlphaFoldDB" id="A0A0G0K439"/>
<dbReference type="EMBL" id="LBUX01000003">
    <property type="protein sequence ID" value="KKQ74493.1"/>
    <property type="molecule type" value="Genomic_DNA"/>
</dbReference>
<sequence>MSKILDNRLVEIKKLYYGNQLCMRQIAEKLDVSIDAVIYFMRKHKLKRRNFSEINRLHFERKSPSFKLRLIDSVLLRELKVIGTMLYWSEGYTSEKGSIVDFANSDPEMITIFLKFLRNIYEIDEKKLRILLYCYTDQDVDSLINFWSNLTGIPRRQFSKPYVRNDFRKNGRKMVNGLIHLRYCDKKLLLEVKKAIDYYKNKYRTNNAGVREVDKPSGL</sequence>
<proteinExistence type="predicted"/>
<dbReference type="STRING" id="1618336.US94_C0003G0011"/>
<gene>
    <name evidence="1" type="ORF">US94_C0003G0011</name>
</gene>
<accession>A0A0G0K439</accession>
<comment type="caution">
    <text evidence="1">The sequence shown here is derived from an EMBL/GenBank/DDBJ whole genome shotgun (WGS) entry which is preliminary data.</text>
</comment>
<evidence type="ECO:0000313" key="2">
    <source>
        <dbReference type="Proteomes" id="UP000034498"/>
    </source>
</evidence>
<evidence type="ECO:0000313" key="1">
    <source>
        <dbReference type="EMBL" id="KKQ74493.1"/>
    </source>
</evidence>
<organism evidence="1 2">
    <name type="scientific">Berkelbacteria bacterium GW2011_GWB1_38_5</name>
    <dbReference type="NCBI Taxonomy" id="1618336"/>
    <lineage>
        <taxon>Bacteria</taxon>
        <taxon>Candidatus Berkelbacteria</taxon>
    </lineage>
</organism>